<evidence type="ECO:0000313" key="3">
    <source>
        <dbReference type="Proteomes" id="UP001265746"/>
    </source>
</evidence>
<organism evidence="2 3">
    <name type="scientific">Phomopsis amygdali</name>
    <name type="common">Fusicoccum amygdali</name>
    <dbReference type="NCBI Taxonomy" id="1214568"/>
    <lineage>
        <taxon>Eukaryota</taxon>
        <taxon>Fungi</taxon>
        <taxon>Dikarya</taxon>
        <taxon>Ascomycota</taxon>
        <taxon>Pezizomycotina</taxon>
        <taxon>Sordariomycetes</taxon>
        <taxon>Sordariomycetidae</taxon>
        <taxon>Diaporthales</taxon>
        <taxon>Diaporthaceae</taxon>
        <taxon>Diaporthe</taxon>
    </lineage>
</organism>
<accession>A0AAD9SE83</accession>
<name>A0AAD9SE83_PHOAM</name>
<dbReference type="Proteomes" id="UP001265746">
    <property type="component" value="Unassembled WGS sequence"/>
</dbReference>
<feature type="domain" description="SRR1-like" evidence="1">
    <location>
        <begin position="147"/>
        <end position="259"/>
    </location>
</feature>
<evidence type="ECO:0000259" key="1">
    <source>
        <dbReference type="Pfam" id="PF07985"/>
    </source>
</evidence>
<dbReference type="Pfam" id="PF07985">
    <property type="entry name" value="SRR1"/>
    <property type="match status" value="1"/>
</dbReference>
<sequence length="271" mass="30086">MQSLASQFDDSNSKVKCGDTSKKFFVTPGVDGNDAEIEIATGRVVAQRDGVESIMMDPFLDYIPYQRLISQAQSINTFCPNLAYCPLRVKYHICQRSQGSTQVLPAWTPEPLDAVRKTFAAKVKDWEASEACKQLRDCLETAHIPGPIKKIVAFACSTIASRPVWPASIAQHCLILTLRDFFSKAGSVKAPHNIQCFAQDSTYTQVDRDVLKEKGIRVLDDPRAFLEVDDSTIVLSFSPDVPVRQIITDLARPAALLWDQVHTQAEIALDT</sequence>
<reference evidence="2" key="1">
    <citation type="submission" date="2023-06" db="EMBL/GenBank/DDBJ databases">
        <authorList>
            <person name="Noh H."/>
        </authorList>
    </citation>
    <scope>NUCLEOTIDE SEQUENCE</scope>
    <source>
        <strain evidence="2">DUCC20226</strain>
    </source>
</reference>
<keyword evidence="3" id="KW-1185">Reference proteome</keyword>
<proteinExistence type="predicted"/>
<dbReference type="PANTHER" id="PTHR42080:SF3">
    <property type="entry name" value="SRR1-LIKE DOMAIN-CONTAINING PROTEIN"/>
    <property type="match status" value="1"/>
</dbReference>
<protein>
    <recommendedName>
        <fullName evidence="1">SRR1-like domain-containing protein</fullName>
    </recommendedName>
</protein>
<dbReference type="InterPro" id="IPR012942">
    <property type="entry name" value="SRR1-like"/>
</dbReference>
<gene>
    <name evidence="2" type="ORF">N8I77_007903</name>
</gene>
<dbReference type="PANTHER" id="PTHR42080">
    <property type="entry name" value="SRR1 DOMAIN-CONTAINING PROTEIN"/>
    <property type="match status" value="1"/>
</dbReference>
<dbReference type="AlphaFoldDB" id="A0AAD9SE83"/>
<comment type="caution">
    <text evidence="2">The sequence shown here is derived from an EMBL/GenBank/DDBJ whole genome shotgun (WGS) entry which is preliminary data.</text>
</comment>
<dbReference type="EMBL" id="JAUJFL010000004">
    <property type="protein sequence ID" value="KAK2605023.1"/>
    <property type="molecule type" value="Genomic_DNA"/>
</dbReference>
<evidence type="ECO:0000313" key="2">
    <source>
        <dbReference type="EMBL" id="KAK2605023.1"/>
    </source>
</evidence>